<sequence length="377" mass="42991">MTTTSGTACASPPSEANTPSIKHIAHCRYMADYHQAKKAERAVMVAMVERLETKRADLMRRKQSRGLLLAWRDVAKALAELRAAGEIDQEAVKAKIAQQQAIVHYMYEWVASMQPSSIETSLDAARPTWRDTSLPAHPQARHLGKAWITDHMLHNLDRVFVEYRFPALDSRVGIPMDVQVCWDNNDDDGYTMVWRSQSHVPKRLEDVIDAVRRTLFTVQFMIPGYRPDLPPIVNEVDGTTRLCAFATPANEFANVLMGEFNSADRYVVVFQEIQDDEGTDNAGVLWQHRRRRMRWAEYRRTACGTTVFRTLSLVSQPVAPTDGRKMTLEDDARILGLTLPDTPGTSKDNKARVFCQLLKDELIKRHVHYIEQRNAWA</sequence>
<reference evidence="2 3" key="1">
    <citation type="submission" date="2019-03" db="EMBL/GenBank/DDBJ databases">
        <authorList>
            <person name="Gaulin E."/>
            <person name="Dumas B."/>
        </authorList>
    </citation>
    <scope>NUCLEOTIDE SEQUENCE [LARGE SCALE GENOMIC DNA]</scope>
    <source>
        <strain evidence="2">CBS 568.67</strain>
    </source>
</reference>
<accession>A0A485KVG7</accession>
<organism evidence="2 3">
    <name type="scientific">Aphanomyces stellatus</name>
    <dbReference type="NCBI Taxonomy" id="120398"/>
    <lineage>
        <taxon>Eukaryota</taxon>
        <taxon>Sar</taxon>
        <taxon>Stramenopiles</taxon>
        <taxon>Oomycota</taxon>
        <taxon>Saprolegniomycetes</taxon>
        <taxon>Saprolegniales</taxon>
        <taxon>Verrucalvaceae</taxon>
        <taxon>Aphanomyces</taxon>
    </lineage>
</organism>
<protein>
    <submittedName>
        <fullName evidence="2">Aste57867_12099 protein</fullName>
    </submittedName>
</protein>
<reference evidence="1" key="2">
    <citation type="submission" date="2019-06" db="EMBL/GenBank/DDBJ databases">
        <title>Genomics analysis of Aphanomyces spp. identifies a new class of oomycete effector associated with host adaptation.</title>
        <authorList>
            <person name="Gaulin E."/>
        </authorList>
    </citation>
    <scope>NUCLEOTIDE SEQUENCE</scope>
    <source>
        <strain evidence="1">CBS 578.67</strain>
    </source>
</reference>
<proteinExistence type="predicted"/>
<evidence type="ECO:0000313" key="2">
    <source>
        <dbReference type="EMBL" id="VFT88954.1"/>
    </source>
</evidence>
<dbReference type="AlphaFoldDB" id="A0A485KVG7"/>
<dbReference type="Proteomes" id="UP000332933">
    <property type="component" value="Unassembled WGS sequence"/>
</dbReference>
<evidence type="ECO:0000313" key="1">
    <source>
        <dbReference type="EMBL" id="KAF0697212.1"/>
    </source>
</evidence>
<dbReference type="EMBL" id="VJMH01005339">
    <property type="protein sequence ID" value="KAF0697212.1"/>
    <property type="molecule type" value="Genomic_DNA"/>
</dbReference>
<name>A0A485KVG7_9STRA</name>
<evidence type="ECO:0000313" key="3">
    <source>
        <dbReference type="Proteomes" id="UP000332933"/>
    </source>
</evidence>
<keyword evidence="3" id="KW-1185">Reference proteome</keyword>
<gene>
    <name evidence="2" type="primary">Aste57867_12099</name>
    <name evidence="1" type="ORF">As57867_012054</name>
    <name evidence="2" type="ORF">ASTE57867_12099</name>
</gene>
<dbReference type="EMBL" id="CAADRA010005360">
    <property type="protein sequence ID" value="VFT88954.1"/>
    <property type="molecule type" value="Genomic_DNA"/>
</dbReference>